<sequence>MADLTIIKQWPKGIRRVETTDPWVGGEEGTANIQAKQIGGALLYLKDFADEVQTARGAESSLFERIEKRGVDAQNILSKFAYIEKTPCAASTGSIDVVKGGLLVIDGVQTKAGDLVFLKDQSDKKQNGFWEVQTGAWNRYTGYTAADTDCFTYKLITIDTGNTNKGKIYFLDDDSYKIDADSLEFKEAAFSYEAYPGKALIRDRSGKIKDVEKLVEDSGVSISALVDESKCRNLLDVLGIRSVHSDEPASKDELKRVMKILHDKINADGQADWQGLRLGDYLDLPELHDGETTYKWNGEYKNLRIMISAFNLYKNAGYPENTKNHIVFTFRNCVLTRQMNDSNTNSGGYSASKLAAYLDSGFKSGLEAVLGNYLYKVARVLSAKDTWAWKEHTVFLPTEREVWGTCVWGEQRWDGGYQGLYPIFRESALYKVKRHNGSRMWWWNASPRSDDAASFCYCNSDGYAYYYNASGSCGVAPAFCVA</sequence>
<evidence type="ECO:0000313" key="2">
    <source>
        <dbReference type="EMBL" id="QEJ99448.1"/>
    </source>
</evidence>
<dbReference type="Proteomes" id="UP000323594">
    <property type="component" value="Chromosome"/>
</dbReference>
<dbReference type="EMBL" id="CP042817">
    <property type="protein sequence ID" value="QEJ99448.1"/>
    <property type="molecule type" value="Genomic_DNA"/>
</dbReference>
<dbReference type="InterPro" id="IPR046240">
    <property type="entry name" value="DUF6273"/>
</dbReference>
<proteinExistence type="predicted"/>
<evidence type="ECO:0000259" key="1">
    <source>
        <dbReference type="Pfam" id="PF19789"/>
    </source>
</evidence>
<organism evidence="2 3">
    <name type="scientific">Treponema phagedenis</name>
    <dbReference type="NCBI Taxonomy" id="162"/>
    <lineage>
        <taxon>Bacteria</taxon>
        <taxon>Pseudomonadati</taxon>
        <taxon>Spirochaetota</taxon>
        <taxon>Spirochaetia</taxon>
        <taxon>Spirochaetales</taxon>
        <taxon>Treponemataceae</taxon>
        <taxon>Treponema</taxon>
    </lineage>
</organism>
<dbReference type="RefSeq" id="WP_148884646.1">
    <property type="nucleotide sequence ID" value="NZ_CP042817.1"/>
</dbReference>
<dbReference type="AlphaFoldDB" id="A0AAE6M8D8"/>
<feature type="domain" description="DUF6273" evidence="1">
    <location>
        <begin position="333"/>
        <end position="481"/>
    </location>
</feature>
<name>A0AAE6M8D8_TREPH</name>
<evidence type="ECO:0000313" key="3">
    <source>
        <dbReference type="Proteomes" id="UP000323594"/>
    </source>
</evidence>
<protein>
    <recommendedName>
        <fullName evidence="1">DUF6273 domain-containing protein</fullName>
    </recommendedName>
</protein>
<dbReference type="Pfam" id="PF19789">
    <property type="entry name" value="DUF6273"/>
    <property type="match status" value="1"/>
</dbReference>
<accession>A0AAE6M8D8</accession>
<gene>
    <name evidence="2" type="ORF">FUT82_16595</name>
</gene>
<reference evidence="2 3" key="1">
    <citation type="submission" date="2019-08" db="EMBL/GenBank/DDBJ databases">
        <authorList>
            <person name="Kuhnert P."/>
        </authorList>
    </citation>
    <scope>NUCLEOTIDE SEQUENCE [LARGE SCALE GENOMIC DNA]</scope>
    <source>
        <strain evidence="2 3">B36.5</strain>
    </source>
</reference>